<dbReference type="OrthoDB" id="10257471at2759"/>
<organism evidence="1 2">
    <name type="scientific">Vavraia culicis (isolate floridensis)</name>
    <name type="common">Microsporidian parasite</name>
    <dbReference type="NCBI Taxonomy" id="948595"/>
    <lineage>
        <taxon>Eukaryota</taxon>
        <taxon>Fungi</taxon>
        <taxon>Fungi incertae sedis</taxon>
        <taxon>Microsporidia</taxon>
        <taxon>Pleistophoridae</taxon>
        <taxon>Vavraia</taxon>
    </lineage>
</organism>
<dbReference type="RefSeq" id="XP_008073060.1">
    <property type="nucleotide sequence ID" value="XM_008074869.1"/>
</dbReference>
<proteinExistence type="predicted"/>
<dbReference type="HOGENOM" id="CLU_056212_0_0_1"/>
<dbReference type="AlphaFoldDB" id="L2GZD4"/>
<dbReference type="VEuPathDB" id="MicrosporidiaDB:VCUG_00039"/>
<dbReference type="STRING" id="948595.L2GZD4"/>
<dbReference type="GO" id="GO:0031146">
    <property type="term" value="P:SCF-dependent proteasomal ubiquitin-dependent protein catabolic process"/>
    <property type="evidence" value="ECO:0007669"/>
    <property type="project" value="TreeGrafter"/>
</dbReference>
<name>L2GZD4_VAVCU</name>
<dbReference type="SUPFAM" id="SSF52047">
    <property type="entry name" value="RNI-like"/>
    <property type="match status" value="1"/>
</dbReference>
<dbReference type="InParanoid" id="L2GZD4"/>
<sequence length="438" mass="50350">MSIRGPRSALSKFLEEENIKVDGKKAIKDKKKEENCDDRVVVGLSGADECSSTLNGQSLKKVTGATRTKRIRYSRPIEIVNLRREETLRTAVLQKVHANLTAFKLHDEHIVEYSKFLYDNRLLTPQIFDVLVEYATKKLVVYDCSMIEEFELHKNFEHLELHYCGQMKDKDIAQILSYAVDLRVLKLTGAFLLENVDLMPYMSKKKQRMSKLVEIDVSNCSRLRDNFITRVNQLIHLESLNISYCYGLTDESRLTISPKKIIADGTKIGERFFGMNEHITLEELSIANCPVLFANGKNHIDLCKFTRLRKLNIEGISEIKHIGIDTVEELRAANCFSLTLPLHNNLLKVLDISKINYPRDELMKLNQFSKLEYLNISFNENVDDDIVIGYITNMKHIRSVVVFGCFGLTKELGRLAWSIKNDIKIIGNHAETKYLLEN</sequence>
<evidence type="ECO:0000313" key="2">
    <source>
        <dbReference type="Proteomes" id="UP000011081"/>
    </source>
</evidence>
<dbReference type="GeneID" id="19877931"/>
<gene>
    <name evidence="1" type="ORF">VCUG_00039</name>
</gene>
<accession>L2GZD4</accession>
<dbReference type="InterPro" id="IPR032675">
    <property type="entry name" value="LRR_dom_sf"/>
</dbReference>
<protein>
    <submittedName>
        <fullName evidence="1">Uncharacterized protein</fullName>
    </submittedName>
</protein>
<dbReference type="Proteomes" id="UP000011081">
    <property type="component" value="Unassembled WGS sequence"/>
</dbReference>
<reference evidence="2" key="1">
    <citation type="submission" date="2011-03" db="EMBL/GenBank/DDBJ databases">
        <title>The genome sequence of Vavraia culicis strain floridensis.</title>
        <authorList>
            <consortium name="The Broad Institute Genome Sequencing Platform"/>
            <person name="Cuomo C."/>
            <person name="Becnel J."/>
            <person name="Sanscrainte N."/>
            <person name="Young S.K."/>
            <person name="Zeng Q."/>
            <person name="Gargeya S."/>
            <person name="Fitzgerald M."/>
            <person name="Haas B."/>
            <person name="Abouelleil A."/>
            <person name="Alvarado L."/>
            <person name="Arachchi H.M."/>
            <person name="Berlin A."/>
            <person name="Chapman S.B."/>
            <person name="Gearin G."/>
            <person name="Goldberg J."/>
            <person name="Griggs A."/>
            <person name="Gujja S."/>
            <person name="Hansen M."/>
            <person name="Heiman D."/>
            <person name="Howarth C."/>
            <person name="Larimer J."/>
            <person name="Lui A."/>
            <person name="MacDonald P.J.P."/>
            <person name="McCowen C."/>
            <person name="Montmayeur A."/>
            <person name="Murphy C."/>
            <person name="Neiman D."/>
            <person name="Pearson M."/>
            <person name="Priest M."/>
            <person name="Roberts A."/>
            <person name="Saif S."/>
            <person name="Shea T."/>
            <person name="Sisk P."/>
            <person name="Stolte C."/>
            <person name="Sykes S."/>
            <person name="Wortman J."/>
            <person name="Nusbaum C."/>
            <person name="Birren B."/>
        </authorList>
    </citation>
    <scope>NUCLEOTIDE SEQUENCE [LARGE SCALE GENOMIC DNA]</scope>
    <source>
        <strain evidence="2">floridensis</strain>
    </source>
</reference>
<dbReference type="GO" id="GO:0019005">
    <property type="term" value="C:SCF ubiquitin ligase complex"/>
    <property type="evidence" value="ECO:0007669"/>
    <property type="project" value="TreeGrafter"/>
</dbReference>
<dbReference type="OMA" id="IGNHAET"/>
<keyword evidence="2" id="KW-1185">Reference proteome</keyword>
<dbReference type="EMBL" id="GL877404">
    <property type="protein sequence ID" value="ELA48430.1"/>
    <property type="molecule type" value="Genomic_DNA"/>
</dbReference>
<dbReference type="Gene3D" id="3.80.10.10">
    <property type="entry name" value="Ribonuclease Inhibitor"/>
    <property type="match status" value="2"/>
</dbReference>
<dbReference type="PANTHER" id="PTHR13318">
    <property type="entry name" value="PARTNER OF PAIRED, ISOFORM B-RELATED"/>
    <property type="match status" value="1"/>
</dbReference>
<evidence type="ECO:0000313" key="1">
    <source>
        <dbReference type="EMBL" id="ELA48430.1"/>
    </source>
</evidence>